<keyword evidence="2" id="KW-1185">Reference proteome</keyword>
<accession>A0AAQ0BWD2</accession>
<proteinExistence type="predicted"/>
<evidence type="ECO:0000313" key="1">
    <source>
        <dbReference type="EMBL" id="QQC43826.1"/>
    </source>
</evidence>
<dbReference type="EMBL" id="CP066065">
    <property type="protein sequence ID" value="QQC43826.1"/>
    <property type="molecule type" value="Genomic_DNA"/>
</dbReference>
<protein>
    <submittedName>
        <fullName evidence="1">Uncharacterized protein</fullName>
    </submittedName>
</protein>
<dbReference type="RefSeq" id="WP_050695338.1">
    <property type="nucleotide sequence ID" value="NZ_CP012072.1"/>
</dbReference>
<organism evidence="1 2">
    <name type="scientific">Schaalia meyeri</name>
    <dbReference type="NCBI Taxonomy" id="52773"/>
    <lineage>
        <taxon>Bacteria</taxon>
        <taxon>Bacillati</taxon>
        <taxon>Actinomycetota</taxon>
        <taxon>Actinomycetes</taxon>
        <taxon>Actinomycetales</taxon>
        <taxon>Actinomycetaceae</taxon>
        <taxon>Schaalia</taxon>
    </lineage>
</organism>
<dbReference type="AlphaFoldDB" id="A0AAQ0BWD2"/>
<dbReference type="NCBIfam" id="NF042914">
    <property type="entry name" value="SAV915_dom"/>
    <property type="match status" value="1"/>
</dbReference>
<dbReference type="InterPro" id="IPR049975">
    <property type="entry name" value="SAV_915-like_dom"/>
</dbReference>
<name>A0AAQ0BWD2_9ACTO</name>
<gene>
    <name evidence="1" type="ORF">I6H42_08690</name>
</gene>
<evidence type="ECO:0000313" key="2">
    <source>
        <dbReference type="Proteomes" id="UP000595220"/>
    </source>
</evidence>
<reference evidence="1 2" key="1">
    <citation type="submission" date="2020-12" db="EMBL/GenBank/DDBJ databases">
        <title>FDA dAtabase for Regulatory Grade micrObial Sequences (FDA-ARGOS): Supporting development and validation of Infectious Disease Dx tests.</title>
        <authorList>
            <person name="Sproer C."/>
            <person name="Gronow S."/>
            <person name="Severitt S."/>
            <person name="Schroder I."/>
            <person name="Tallon L."/>
            <person name="Sadzewicz L."/>
            <person name="Zhao X."/>
            <person name="Boylan J."/>
            <person name="Ott S."/>
            <person name="Bowen H."/>
            <person name="Vavikolanu K."/>
            <person name="Mehta A."/>
            <person name="Aluvathingal J."/>
            <person name="Nadendla S."/>
            <person name="Lowell S."/>
            <person name="Myers T."/>
            <person name="Yan Y."/>
            <person name="Sichtig H."/>
        </authorList>
    </citation>
    <scope>NUCLEOTIDE SEQUENCE [LARGE SCALE GENOMIC DNA]</scope>
    <source>
        <strain evidence="1 2">FDAARGOS_985</strain>
    </source>
</reference>
<dbReference type="Proteomes" id="UP000595220">
    <property type="component" value="Chromosome"/>
</dbReference>
<dbReference type="KEGG" id="amy:ADJ76_06715"/>
<sequence length="102" mass="11394">MAEMSINTHPNVAPPYIYVPVWLDDEGMVQVSIAEGSNHEKILLAYTALDRLLDALGDQQPWAAIQTAQLSAVKEETGYTHLVVDHFVSELVRKMSADERRS</sequence>